<keyword evidence="3" id="KW-0479">Metal-binding</keyword>
<accession>A0AAN6GB71</accession>
<evidence type="ECO:0000256" key="5">
    <source>
        <dbReference type="ARBA" id="ARBA00022771"/>
    </source>
</evidence>
<dbReference type="EMBL" id="JAPDMQ010000181">
    <property type="protein sequence ID" value="KAK0531605.1"/>
    <property type="molecule type" value="Genomic_DNA"/>
</dbReference>
<protein>
    <recommendedName>
        <fullName evidence="13">C2H2-type domain-containing protein</fullName>
    </recommendedName>
</protein>
<evidence type="ECO:0000313" key="14">
    <source>
        <dbReference type="EMBL" id="KAK0531605.1"/>
    </source>
</evidence>
<keyword evidence="8" id="KW-0238">DNA-binding</keyword>
<feature type="domain" description="C2H2-type" evidence="13">
    <location>
        <begin position="76"/>
        <end position="103"/>
    </location>
</feature>
<dbReference type="SUPFAM" id="SSF57667">
    <property type="entry name" value="beta-beta-alpha zinc fingers"/>
    <property type="match status" value="2"/>
</dbReference>
<evidence type="ECO:0000256" key="8">
    <source>
        <dbReference type="ARBA" id="ARBA00023125"/>
    </source>
</evidence>
<keyword evidence="9" id="KW-0804">Transcription</keyword>
<dbReference type="GO" id="GO:0008270">
    <property type="term" value="F:zinc ion binding"/>
    <property type="evidence" value="ECO:0007669"/>
    <property type="project" value="UniProtKB-KW"/>
</dbReference>
<keyword evidence="7" id="KW-0805">Transcription regulation</keyword>
<keyword evidence="15" id="KW-1185">Reference proteome</keyword>
<evidence type="ECO:0000256" key="3">
    <source>
        <dbReference type="ARBA" id="ARBA00022723"/>
    </source>
</evidence>
<gene>
    <name evidence="14" type="ORF">OC842_003564</name>
</gene>
<evidence type="ECO:0000256" key="7">
    <source>
        <dbReference type="ARBA" id="ARBA00023015"/>
    </source>
</evidence>
<organism evidence="14 15">
    <name type="scientific">Tilletia horrida</name>
    <dbReference type="NCBI Taxonomy" id="155126"/>
    <lineage>
        <taxon>Eukaryota</taxon>
        <taxon>Fungi</taxon>
        <taxon>Dikarya</taxon>
        <taxon>Basidiomycota</taxon>
        <taxon>Ustilaginomycotina</taxon>
        <taxon>Exobasidiomycetes</taxon>
        <taxon>Tilletiales</taxon>
        <taxon>Tilletiaceae</taxon>
        <taxon>Tilletia</taxon>
    </lineage>
</organism>
<dbReference type="GO" id="GO:0000978">
    <property type="term" value="F:RNA polymerase II cis-regulatory region sequence-specific DNA binding"/>
    <property type="evidence" value="ECO:0007669"/>
    <property type="project" value="UniProtKB-ARBA"/>
</dbReference>
<feature type="compositionally biased region" description="Basic and acidic residues" evidence="12">
    <location>
        <begin position="397"/>
        <end position="408"/>
    </location>
</feature>
<evidence type="ECO:0000256" key="6">
    <source>
        <dbReference type="ARBA" id="ARBA00022833"/>
    </source>
</evidence>
<evidence type="ECO:0000256" key="9">
    <source>
        <dbReference type="ARBA" id="ARBA00023163"/>
    </source>
</evidence>
<dbReference type="InterPro" id="IPR036236">
    <property type="entry name" value="Znf_C2H2_sf"/>
</dbReference>
<dbReference type="InterPro" id="IPR050888">
    <property type="entry name" value="ZnF_C2H2-type_TF"/>
</dbReference>
<proteinExistence type="inferred from homology"/>
<evidence type="ECO:0000256" key="2">
    <source>
        <dbReference type="ARBA" id="ARBA00006991"/>
    </source>
</evidence>
<feature type="compositionally biased region" description="Low complexity" evidence="12">
    <location>
        <begin position="382"/>
        <end position="391"/>
    </location>
</feature>
<evidence type="ECO:0000259" key="13">
    <source>
        <dbReference type="PROSITE" id="PS50157"/>
    </source>
</evidence>
<dbReference type="FunFam" id="3.30.160.60:FF:000931">
    <property type="entry name" value="zinc finger protein 697"/>
    <property type="match status" value="1"/>
</dbReference>
<keyword evidence="6" id="KW-0862">Zinc</keyword>
<feature type="region of interest" description="Disordered" evidence="12">
    <location>
        <begin position="382"/>
        <end position="419"/>
    </location>
</feature>
<evidence type="ECO:0000256" key="4">
    <source>
        <dbReference type="ARBA" id="ARBA00022737"/>
    </source>
</evidence>
<dbReference type="Gene3D" id="3.30.160.60">
    <property type="entry name" value="Classic Zinc Finger"/>
    <property type="match status" value="4"/>
</dbReference>
<keyword evidence="5 11" id="KW-0863">Zinc-finger</keyword>
<name>A0AAN6GB71_9BASI</name>
<dbReference type="PROSITE" id="PS50157">
    <property type="entry name" value="ZINC_FINGER_C2H2_2"/>
    <property type="match status" value="4"/>
</dbReference>
<dbReference type="GO" id="GO:0000981">
    <property type="term" value="F:DNA-binding transcription factor activity, RNA polymerase II-specific"/>
    <property type="evidence" value="ECO:0007669"/>
    <property type="project" value="UniProtKB-ARBA"/>
</dbReference>
<dbReference type="FunFam" id="3.30.160.60:FF:001437">
    <property type="entry name" value="Zinc finger protein 594"/>
    <property type="match status" value="1"/>
</dbReference>
<dbReference type="SMART" id="SM00355">
    <property type="entry name" value="ZnF_C2H2"/>
    <property type="match status" value="4"/>
</dbReference>
<reference evidence="14" key="1">
    <citation type="journal article" date="2023" name="PhytoFront">
        <title>Draft Genome Resources of Seven Strains of Tilletia horrida, Causal Agent of Kernel Smut of Rice.</title>
        <authorList>
            <person name="Khanal S."/>
            <person name="Antony Babu S."/>
            <person name="Zhou X.G."/>
        </authorList>
    </citation>
    <scope>NUCLEOTIDE SEQUENCE</scope>
    <source>
        <strain evidence="14">TX3</strain>
    </source>
</reference>
<evidence type="ECO:0000256" key="11">
    <source>
        <dbReference type="PROSITE-ProRule" id="PRU00042"/>
    </source>
</evidence>
<sequence length="437" mass="47773">MDILELVHDDHRSEARPFQCEFDGCSKAFSRRSDLARHSRIHTNERPFECDKCDKTFIQRSALTVHKRVHTGERPHSCSICQRAFSDSSSLARHRRVHSGRRPYKCLADGCGKSFCRKVTLNRHSKRVHSFTLANSGTIQKSKGSTSSSVTGGSKSSFQCDVALAESLLARHTTSSMLPVNEGMLGHFEPFSASLSSRATSMTPPSSAGFNQPGGFVHSIPPPPPAPWASLPHTGTSTRRFPATETSETLLASLSYPHTPVEGSCVAGAFASPMSATSSSDATLTSMTHLPQHMDGSHNALPKGHELVIEKHQRYGYPLTDAINSMTAMHQASGPHPLLVSAYDEYNRGVARQAYAAECQQQQHSHASQYAAVYGHAYAAAEVQQQQQQHSHSPHPHLVDSRHLDAGRGQEMPSPLSLYNSNSAYGMQVGSMPHRMR</sequence>
<feature type="domain" description="C2H2-type" evidence="13">
    <location>
        <begin position="18"/>
        <end position="47"/>
    </location>
</feature>
<keyword evidence="10" id="KW-0539">Nucleus</keyword>
<dbReference type="Pfam" id="PF00096">
    <property type="entry name" value="zf-C2H2"/>
    <property type="match status" value="4"/>
</dbReference>
<evidence type="ECO:0000313" key="15">
    <source>
        <dbReference type="Proteomes" id="UP001176521"/>
    </source>
</evidence>
<evidence type="ECO:0000256" key="12">
    <source>
        <dbReference type="SAM" id="MobiDB-lite"/>
    </source>
</evidence>
<dbReference type="InterPro" id="IPR013087">
    <property type="entry name" value="Znf_C2H2_type"/>
</dbReference>
<dbReference type="PANTHER" id="PTHR24406">
    <property type="entry name" value="TRANSCRIPTIONAL REPRESSOR CTCFL-RELATED"/>
    <property type="match status" value="1"/>
</dbReference>
<dbReference type="AlphaFoldDB" id="A0AAN6GB71"/>
<feature type="domain" description="C2H2-type" evidence="13">
    <location>
        <begin position="104"/>
        <end position="130"/>
    </location>
</feature>
<comment type="subcellular location">
    <subcellularLocation>
        <location evidence="1">Nucleus</location>
    </subcellularLocation>
</comment>
<evidence type="ECO:0000256" key="1">
    <source>
        <dbReference type="ARBA" id="ARBA00004123"/>
    </source>
</evidence>
<comment type="caution">
    <text evidence="14">The sequence shown here is derived from an EMBL/GenBank/DDBJ whole genome shotgun (WGS) entry which is preliminary data.</text>
</comment>
<feature type="domain" description="C2H2-type" evidence="13">
    <location>
        <begin position="48"/>
        <end position="75"/>
    </location>
</feature>
<dbReference type="GO" id="GO:0005634">
    <property type="term" value="C:nucleus"/>
    <property type="evidence" value="ECO:0007669"/>
    <property type="project" value="UniProtKB-SubCell"/>
</dbReference>
<dbReference type="Proteomes" id="UP001176521">
    <property type="component" value="Unassembled WGS sequence"/>
</dbReference>
<evidence type="ECO:0000256" key="10">
    <source>
        <dbReference type="ARBA" id="ARBA00023242"/>
    </source>
</evidence>
<dbReference type="PROSITE" id="PS00028">
    <property type="entry name" value="ZINC_FINGER_C2H2_1"/>
    <property type="match status" value="4"/>
</dbReference>
<keyword evidence="4" id="KW-0677">Repeat</keyword>
<dbReference type="FunFam" id="3.30.160.60:FF:000125">
    <property type="entry name" value="Putative zinc finger protein 143"/>
    <property type="match status" value="1"/>
</dbReference>
<comment type="similarity">
    <text evidence="2">Belongs to the krueppel C2H2-type zinc-finger protein family.</text>
</comment>